<protein>
    <submittedName>
        <fullName evidence="8">D-methionine transport system substrate-binding protein</fullName>
    </submittedName>
</protein>
<dbReference type="OrthoDB" id="9812878at2"/>
<evidence type="ECO:0000256" key="3">
    <source>
        <dbReference type="ARBA" id="ARBA00022729"/>
    </source>
</evidence>
<evidence type="ECO:0000256" key="7">
    <source>
        <dbReference type="SAM" id="SignalP"/>
    </source>
</evidence>
<dbReference type="eggNOG" id="COG1464">
    <property type="taxonomic scope" value="Bacteria"/>
</dbReference>
<proteinExistence type="inferred from homology"/>
<dbReference type="STRING" id="1203190.GCA_000312345_01041"/>
<dbReference type="GO" id="GO:0016020">
    <property type="term" value="C:membrane"/>
    <property type="evidence" value="ECO:0007669"/>
    <property type="project" value="UniProtKB-SubCell"/>
</dbReference>
<dbReference type="PANTHER" id="PTHR30429:SF0">
    <property type="entry name" value="METHIONINE-BINDING LIPOPROTEIN METQ"/>
    <property type="match status" value="1"/>
</dbReference>
<keyword evidence="3 7" id="KW-0732">Signal</keyword>
<evidence type="ECO:0000313" key="8">
    <source>
        <dbReference type="EMBL" id="SDS54260.1"/>
    </source>
</evidence>
<keyword evidence="6" id="KW-0449">Lipoprotein</keyword>
<dbReference type="Gene3D" id="3.40.190.10">
    <property type="entry name" value="Periplasmic binding protein-like II"/>
    <property type="match status" value="2"/>
</dbReference>
<dbReference type="Proteomes" id="UP000182237">
    <property type="component" value="Chromosome I"/>
</dbReference>
<keyword evidence="4" id="KW-0472">Membrane</keyword>
<dbReference type="PROSITE" id="PS51257">
    <property type="entry name" value="PROKAR_LIPOPROTEIN"/>
    <property type="match status" value="1"/>
</dbReference>
<keyword evidence="5" id="KW-0564">Palmitate</keyword>
<evidence type="ECO:0000256" key="1">
    <source>
        <dbReference type="ARBA" id="ARBA00004635"/>
    </source>
</evidence>
<comment type="subcellular location">
    <subcellularLocation>
        <location evidence="1">Membrane</location>
        <topology evidence="1">Lipid-anchor</topology>
    </subcellularLocation>
</comment>
<keyword evidence="9" id="KW-1185">Reference proteome</keyword>
<evidence type="ECO:0000256" key="4">
    <source>
        <dbReference type="ARBA" id="ARBA00023136"/>
    </source>
</evidence>
<evidence type="ECO:0000256" key="2">
    <source>
        <dbReference type="ARBA" id="ARBA00008973"/>
    </source>
</evidence>
<feature type="chain" id="PRO_5038704444" evidence="7">
    <location>
        <begin position="21"/>
        <end position="284"/>
    </location>
</feature>
<reference evidence="8 9" key="1">
    <citation type="submission" date="2016-10" db="EMBL/GenBank/DDBJ databases">
        <authorList>
            <person name="de Groot N.N."/>
        </authorList>
    </citation>
    <scope>NUCLEOTIDE SEQUENCE [LARGE SCALE GENOMIC DNA]</scope>
    <source>
        <strain evidence="8 9">DSM 45434</strain>
    </source>
</reference>
<name>A0A1H1T210_9CORY</name>
<accession>A0A1H1T210</accession>
<gene>
    <name evidence="8" type="ORF">SAMN04488539_1881</name>
</gene>
<dbReference type="EMBL" id="LT629765">
    <property type="protein sequence ID" value="SDS54260.1"/>
    <property type="molecule type" value="Genomic_DNA"/>
</dbReference>
<evidence type="ECO:0000256" key="5">
    <source>
        <dbReference type="ARBA" id="ARBA00023139"/>
    </source>
</evidence>
<evidence type="ECO:0000313" key="9">
    <source>
        <dbReference type="Proteomes" id="UP000182237"/>
    </source>
</evidence>
<dbReference type="RefSeq" id="WP_040421034.1">
    <property type="nucleotide sequence ID" value="NZ_LT629765.1"/>
</dbReference>
<sequence length="284" mass="30747">MSVSRTVPRIIAAATITATAATTLVACGDDAAENDAAGNDQQTIRVASSPGPYTELFQDAIEPILAEDGYSVEYINFTDLTQANTALSEGSADLNVEQHSAWMNVFNREQNANLVSITEVPTAPAGLYTEKYTNVDEVADGHSVGVPQDGSNKSRALHMLADVGWITISEDADPTLISEADIAENPHNLDIVSMDSANLARSLPDLDWAVIPGSMSYSAQLDPQLSVFQENLRPELILVAVTTEDKQDQPWTTAVADAYRSDEFLSYMDANNPDNYWFVPDSLK</sequence>
<dbReference type="PANTHER" id="PTHR30429">
    <property type="entry name" value="D-METHIONINE-BINDING LIPOPROTEIN METQ"/>
    <property type="match status" value="1"/>
</dbReference>
<organism evidence="8 9">
    <name type="scientific">Corynebacterium timonense</name>
    <dbReference type="NCBI Taxonomy" id="441500"/>
    <lineage>
        <taxon>Bacteria</taxon>
        <taxon>Bacillati</taxon>
        <taxon>Actinomycetota</taxon>
        <taxon>Actinomycetes</taxon>
        <taxon>Mycobacteriales</taxon>
        <taxon>Corynebacteriaceae</taxon>
        <taxon>Corynebacterium</taxon>
    </lineage>
</organism>
<dbReference type="SUPFAM" id="SSF53850">
    <property type="entry name" value="Periplasmic binding protein-like II"/>
    <property type="match status" value="1"/>
</dbReference>
<comment type="similarity">
    <text evidence="2">Belongs to the NlpA lipoprotein family.</text>
</comment>
<evidence type="ECO:0000256" key="6">
    <source>
        <dbReference type="ARBA" id="ARBA00023288"/>
    </source>
</evidence>
<dbReference type="InterPro" id="IPR004872">
    <property type="entry name" value="Lipoprotein_NlpA"/>
</dbReference>
<dbReference type="AlphaFoldDB" id="A0A1H1T210"/>
<dbReference type="Pfam" id="PF03180">
    <property type="entry name" value="Lipoprotein_9"/>
    <property type="match status" value="1"/>
</dbReference>
<feature type="signal peptide" evidence="7">
    <location>
        <begin position="1"/>
        <end position="20"/>
    </location>
</feature>